<dbReference type="PATRIC" id="fig|1547436.3.peg.787"/>
<evidence type="ECO:0000313" key="2">
    <source>
        <dbReference type="Proteomes" id="UP000050827"/>
    </source>
</evidence>
<protein>
    <recommendedName>
        <fullName evidence="3">DUF3052 domain-containing protein</fullName>
    </recommendedName>
</protein>
<gene>
    <name evidence="1" type="ORF">AAY42_03770</name>
</gene>
<dbReference type="OrthoDB" id="9800461at2"/>
<organism evidence="1 2">
    <name type="scientific">Flagellimonas eckloniae</name>
    <dbReference type="NCBI Taxonomy" id="346185"/>
    <lineage>
        <taxon>Bacteria</taxon>
        <taxon>Pseudomonadati</taxon>
        <taxon>Bacteroidota</taxon>
        <taxon>Flavobacteriia</taxon>
        <taxon>Flavobacteriales</taxon>
        <taxon>Flavobacteriaceae</taxon>
        <taxon>Flagellimonas</taxon>
    </lineage>
</organism>
<evidence type="ECO:0008006" key="3">
    <source>
        <dbReference type="Google" id="ProtNLM"/>
    </source>
</evidence>
<dbReference type="RefSeq" id="WP_055392666.1">
    <property type="nucleotide sequence ID" value="NZ_LCTZ01000002.1"/>
</dbReference>
<dbReference type="Proteomes" id="UP000050827">
    <property type="component" value="Unassembled WGS sequence"/>
</dbReference>
<dbReference type="AlphaFoldDB" id="A0A0Q0WUJ8"/>
<proteinExistence type="predicted"/>
<keyword evidence="2" id="KW-1185">Reference proteome</keyword>
<sequence length="139" mass="15912">MPSTSGYSGTPLAKKLGIKEGFSMLLYHSPEHYFNLFADLPENLSIHKTLIDKEFDFVHVFCTSIQELEEIAEKHKNCLKQNGMLWVSWPKGSSSIKTDLKREPVREHLLSIGLVDTKVAAIDEDWSGLKFVYRLKDRT</sequence>
<dbReference type="EMBL" id="LCTZ01000002">
    <property type="protein sequence ID" value="KQC29110.1"/>
    <property type="molecule type" value="Genomic_DNA"/>
</dbReference>
<name>A0A0Q0WUJ8_9FLAO</name>
<comment type="caution">
    <text evidence="1">The sequence shown here is derived from an EMBL/GenBank/DDBJ whole genome shotgun (WGS) entry which is preliminary data.</text>
</comment>
<accession>A0A0Q0WUJ8</accession>
<evidence type="ECO:0000313" key="1">
    <source>
        <dbReference type="EMBL" id="KQC29110.1"/>
    </source>
</evidence>
<reference evidence="1 2" key="1">
    <citation type="submission" date="2015-04" db="EMBL/GenBank/DDBJ databases">
        <title>Complete genome of flavobacterium.</title>
        <authorList>
            <person name="Kwon Y.M."/>
            <person name="Kim S.-J."/>
        </authorList>
    </citation>
    <scope>NUCLEOTIDE SEQUENCE [LARGE SCALE GENOMIC DNA]</scope>
    <source>
        <strain evidence="1 2">DK169</strain>
    </source>
</reference>
<dbReference type="STRING" id="346185.AAY42_03770"/>